<comment type="similarity">
    <text evidence="2">Belongs to the aldehyde dehydrogenase family.</text>
</comment>
<dbReference type="InterPro" id="IPR016161">
    <property type="entry name" value="Ald_DH/histidinol_DH"/>
</dbReference>
<dbReference type="EC" id="1.2.1.88" evidence="3"/>
<dbReference type="Gene3D" id="3.40.605.10">
    <property type="entry name" value="Aldehyde Dehydrogenase, Chain A, domain 1"/>
    <property type="match status" value="1"/>
</dbReference>
<feature type="domain" description="Aldehyde dehydrogenase" evidence="10">
    <location>
        <begin position="57"/>
        <end position="526"/>
    </location>
</feature>
<dbReference type="InterPro" id="IPR016160">
    <property type="entry name" value="Ald_DH_CS_CYS"/>
</dbReference>
<keyword evidence="4 11" id="KW-0560">Oxidoreductase</keyword>
<gene>
    <name evidence="11" type="primary">pruA</name>
    <name evidence="11" type="ORF">ACFQKB_01850</name>
</gene>
<dbReference type="RefSeq" id="WP_160819909.1">
    <property type="nucleotide sequence ID" value="NZ_JBHSXE010000001.1"/>
</dbReference>
<dbReference type="InterPro" id="IPR005931">
    <property type="entry name" value="P5CDH/ALDH4A1"/>
</dbReference>
<dbReference type="SUPFAM" id="SSF53720">
    <property type="entry name" value="ALDH-like"/>
    <property type="match status" value="1"/>
</dbReference>
<dbReference type="EMBL" id="JBHSXS010000001">
    <property type="protein sequence ID" value="MFC6878502.1"/>
    <property type="molecule type" value="Genomic_DNA"/>
</dbReference>
<dbReference type="NCBIfam" id="TIGR01236">
    <property type="entry name" value="D1pyr5carbox1"/>
    <property type="match status" value="1"/>
</dbReference>
<keyword evidence="6" id="KW-0642">Proline metabolism</keyword>
<evidence type="ECO:0000256" key="1">
    <source>
        <dbReference type="ARBA" id="ARBA00004786"/>
    </source>
</evidence>
<dbReference type="InterPro" id="IPR016162">
    <property type="entry name" value="Ald_DH_N"/>
</dbReference>
<feature type="region of interest" description="Disordered" evidence="9">
    <location>
        <begin position="1"/>
        <end position="23"/>
    </location>
</feature>
<evidence type="ECO:0000313" key="12">
    <source>
        <dbReference type="Proteomes" id="UP001596380"/>
    </source>
</evidence>
<comment type="pathway">
    <text evidence="1">Amino-acid degradation; L-proline degradation into L-glutamate; L-glutamate from L-proline: step 2/2.</text>
</comment>
<reference evidence="12" key="1">
    <citation type="journal article" date="2019" name="Int. J. Syst. Evol. Microbiol.">
        <title>The Global Catalogue of Microorganisms (GCM) 10K type strain sequencing project: providing services to taxonomists for standard genome sequencing and annotation.</title>
        <authorList>
            <consortium name="The Broad Institute Genomics Platform"/>
            <consortium name="The Broad Institute Genome Sequencing Center for Infectious Disease"/>
            <person name="Wu L."/>
            <person name="Ma J."/>
        </authorList>
    </citation>
    <scope>NUCLEOTIDE SEQUENCE [LARGE SCALE GENOMIC DNA]</scope>
    <source>
        <strain evidence="12">JCM 3369</strain>
    </source>
</reference>
<evidence type="ECO:0000256" key="5">
    <source>
        <dbReference type="ARBA" id="ARBA00023027"/>
    </source>
</evidence>
<dbReference type="PANTHER" id="PTHR42862">
    <property type="entry name" value="DELTA-1-PYRROLINE-5-CARBOXYLATE DEHYDROGENASE 1, ISOFORM A-RELATED"/>
    <property type="match status" value="1"/>
</dbReference>
<dbReference type="CDD" id="cd07123">
    <property type="entry name" value="ALDH_F4-17_P5CDH"/>
    <property type="match status" value="1"/>
</dbReference>
<keyword evidence="12" id="KW-1185">Reference proteome</keyword>
<evidence type="ECO:0000256" key="8">
    <source>
        <dbReference type="ARBA" id="ARBA00048142"/>
    </source>
</evidence>
<dbReference type="Pfam" id="PF00171">
    <property type="entry name" value="Aldedh"/>
    <property type="match status" value="1"/>
</dbReference>
<evidence type="ECO:0000259" key="10">
    <source>
        <dbReference type="Pfam" id="PF00171"/>
    </source>
</evidence>
<evidence type="ECO:0000256" key="2">
    <source>
        <dbReference type="ARBA" id="ARBA00009986"/>
    </source>
</evidence>
<keyword evidence="5" id="KW-0520">NAD</keyword>
<proteinExistence type="inferred from homology"/>
<evidence type="ECO:0000256" key="9">
    <source>
        <dbReference type="SAM" id="MobiDB-lite"/>
    </source>
</evidence>
<sequence>MDAVTNVPTPANEPVRGYAPGSPERARLEAKLTELADAAPVDLPMTIGGERRLGAGGKVDVVQPHRHAAVLGTFGTATEDDARDAIDAALAAAPAWRALSFDDRAAVFLKAADLLAGPWRETIAAATMLGQSKTAQQAEIDSPCELIDFWRFNVHFARGIMAEQPISSPGVWNRTDHRPLEGFVYAITPFNFTAIAANLPTAPALMGNVVVWKPSPTQTYSAVLVMRLLEEAGLPPGVINLVTGDGVAVSNVALAHRDLAGIHFTGSTATFQHLWKTVGANIDRYRAYPRLVGETGGKDFVVAHPSADPAVLKTALVRGAFEYQGQKCSAASRAYIPRSLWENGFREALVDEVEWLSMGDVTDLRNFIGAVIDERAFAKNKAAIDRAKDDPAVEIAAGGSYDDSVGYFVRPTVLVSDDPDNEIFSTEYFGPILAVHVYDDDRYDAMLAQMESAAPYALTGAVIAQDREAVAHTMDVLRYAAGNFYINDKPTGAVVGQQPFGGARASGTNDKAGSPQNLLRWTSPRSIKETFVPPTETPYPHMG</sequence>
<protein>
    <recommendedName>
        <fullName evidence="7">L-glutamate gamma-semialdehyde dehydrogenase</fullName>
        <ecNumber evidence="3">1.2.1.88</ecNumber>
    </recommendedName>
    <alternativeName>
        <fullName evidence="7">L-glutamate gamma-semialdehyde dehydrogenase</fullName>
    </alternativeName>
</protein>
<dbReference type="GO" id="GO:0003842">
    <property type="term" value="F:L-glutamate gamma-semialdehyde dehydrogenase activity"/>
    <property type="evidence" value="ECO:0007669"/>
    <property type="project" value="UniProtKB-EC"/>
</dbReference>
<organism evidence="11 12">
    <name type="scientific">Actinomadura yumaensis</name>
    <dbReference type="NCBI Taxonomy" id="111807"/>
    <lineage>
        <taxon>Bacteria</taxon>
        <taxon>Bacillati</taxon>
        <taxon>Actinomycetota</taxon>
        <taxon>Actinomycetes</taxon>
        <taxon>Streptosporangiales</taxon>
        <taxon>Thermomonosporaceae</taxon>
        <taxon>Actinomadura</taxon>
    </lineage>
</organism>
<dbReference type="PANTHER" id="PTHR42862:SF1">
    <property type="entry name" value="DELTA-1-PYRROLINE-5-CARBOXYLATE DEHYDROGENASE 2, ISOFORM A-RELATED"/>
    <property type="match status" value="1"/>
</dbReference>
<evidence type="ECO:0000313" key="11">
    <source>
        <dbReference type="EMBL" id="MFC6878502.1"/>
    </source>
</evidence>
<evidence type="ECO:0000256" key="3">
    <source>
        <dbReference type="ARBA" id="ARBA00012884"/>
    </source>
</evidence>
<dbReference type="Gene3D" id="3.40.309.10">
    <property type="entry name" value="Aldehyde Dehydrogenase, Chain A, domain 2"/>
    <property type="match status" value="1"/>
</dbReference>
<dbReference type="InterPro" id="IPR050485">
    <property type="entry name" value="Proline_metab_enzyme"/>
</dbReference>
<evidence type="ECO:0000256" key="7">
    <source>
        <dbReference type="ARBA" id="ARBA00032259"/>
    </source>
</evidence>
<comment type="catalytic activity">
    <reaction evidence="8">
        <text>L-glutamate 5-semialdehyde + NAD(+) + H2O = L-glutamate + NADH + 2 H(+)</text>
        <dbReference type="Rhea" id="RHEA:30235"/>
        <dbReference type="ChEBI" id="CHEBI:15377"/>
        <dbReference type="ChEBI" id="CHEBI:15378"/>
        <dbReference type="ChEBI" id="CHEBI:29985"/>
        <dbReference type="ChEBI" id="CHEBI:57540"/>
        <dbReference type="ChEBI" id="CHEBI:57945"/>
        <dbReference type="ChEBI" id="CHEBI:58066"/>
        <dbReference type="EC" id="1.2.1.88"/>
    </reaction>
</comment>
<comment type="caution">
    <text evidence="11">The sequence shown here is derived from an EMBL/GenBank/DDBJ whole genome shotgun (WGS) entry which is preliminary data.</text>
</comment>
<dbReference type="InterPro" id="IPR016163">
    <property type="entry name" value="Ald_DH_C"/>
</dbReference>
<evidence type="ECO:0000256" key="6">
    <source>
        <dbReference type="ARBA" id="ARBA00023062"/>
    </source>
</evidence>
<dbReference type="Proteomes" id="UP001596380">
    <property type="component" value="Unassembled WGS sequence"/>
</dbReference>
<name>A0ABW2CA91_9ACTN</name>
<dbReference type="InterPro" id="IPR015590">
    <property type="entry name" value="Aldehyde_DH_dom"/>
</dbReference>
<accession>A0ABW2CA91</accession>
<evidence type="ECO:0000256" key="4">
    <source>
        <dbReference type="ARBA" id="ARBA00023002"/>
    </source>
</evidence>
<dbReference type="PROSITE" id="PS00070">
    <property type="entry name" value="ALDEHYDE_DEHYDR_CYS"/>
    <property type="match status" value="1"/>
</dbReference>